<proteinExistence type="predicted"/>
<reference evidence="1" key="1">
    <citation type="journal article" date="2019" name="bioRxiv">
        <title>The Genome of the Zebra Mussel, Dreissena polymorpha: A Resource for Invasive Species Research.</title>
        <authorList>
            <person name="McCartney M.A."/>
            <person name="Auch B."/>
            <person name="Kono T."/>
            <person name="Mallez S."/>
            <person name="Zhang Y."/>
            <person name="Obille A."/>
            <person name="Becker A."/>
            <person name="Abrahante J.E."/>
            <person name="Garbe J."/>
            <person name="Badalamenti J.P."/>
            <person name="Herman A."/>
            <person name="Mangelson H."/>
            <person name="Liachko I."/>
            <person name="Sullivan S."/>
            <person name="Sone E.D."/>
            <person name="Koren S."/>
            <person name="Silverstein K.A.T."/>
            <person name="Beckman K.B."/>
            <person name="Gohl D.M."/>
        </authorList>
    </citation>
    <scope>NUCLEOTIDE SEQUENCE</scope>
    <source>
        <strain evidence="1">Duluth1</strain>
        <tissue evidence="1">Whole animal</tissue>
    </source>
</reference>
<comment type="caution">
    <text evidence="1">The sequence shown here is derived from an EMBL/GenBank/DDBJ whole genome shotgun (WGS) entry which is preliminary data.</text>
</comment>
<accession>A0A9D4JTN6</accession>
<protein>
    <submittedName>
        <fullName evidence="1">Uncharacterized protein</fullName>
    </submittedName>
</protein>
<gene>
    <name evidence="1" type="ORF">DPMN_124248</name>
</gene>
<name>A0A9D4JTN6_DREPO</name>
<dbReference type="EMBL" id="JAIWYP010000005">
    <property type="protein sequence ID" value="KAH3822469.1"/>
    <property type="molecule type" value="Genomic_DNA"/>
</dbReference>
<sequence>MASVVEKANRLELLHTKTVSSEQYSYAKKKTRHAMQPSKKLDCPASIIVKEVLKFTPEEGSSSELDKKWLLLMIMKLHRYIDHDWQMTSINFQITSSGMYGQTLTETDTEEGSRVREIHDMYARANST</sequence>
<dbReference type="AlphaFoldDB" id="A0A9D4JTN6"/>
<dbReference type="Proteomes" id="UP000828390">
    <property type="component" value="Unassembled WGS sequence"/>
</dbReference>
<evidence type="ECO:0000313" key="2">
    <source>
        <dbReference type="Proteomes" id="UP000828390"/>
    </source>
</evidence>
<evidence type="ECO:0000313" key="1">
    <source>
        <dbReference type="EMBL" id="KAH3822469.1"/>
    </source>
</evidence>
<organism evidence="1 2">
    <name type="scientific">Dreissena polymorpha</name>
    <name type="common">Zebra mussel</name>
    <name type="synonym">Mytilus polymorpha</name>
    <dbReference type="NCBI Taxonomy" id="45954"/>
    <lineage>
        <taxon>Eukaryota</taxon>
        <taxon>Metazoa</taxon>
        <taxon>Spiralia</taxon>
        <taxon>Lophotrochozoa</taxon>
        <taxon>Mollusca</taxon>
        <taxon>Bivalvia</taxon>
        <taxon>Autobranchia</taxon>
        <taxon>Heteroconchia</taxon>
        <taxon>Euheterodonta</taxon>
        <taxon>Imparidentia</taxon>
        <taxon>Neoheterodontei</taxon>
        <taxon>Myida</taxon>
        <taxon>Dreissenoidea</taxon>
        <taxon>Dreissenidae</taxon>
        <taxon>Dreissena</taxon>
    </lineage>
</organism>
<keyword evidence="2" id="KW-1185">Reference proteome</keyword>
<reference evidence="1" key="2">
    <citation type="submission" date="2020-11" db="EMBL/GenBank/DDBJ databases">
        <authorList>
            <person name="McCartney M.A."/>
            <person name="Auch B."/>
            <person name="Kono T."/>
            <person name="Mallez S."/>
            <person name="Becker A."/>
            <person name="Gohl D.M."/>
            <person name="Silverstein K.A.T."/>
            <person name="Koren S."/>
            <person name="Bechman K.B."/>
            <person name="Herman A."/>
            <person name="Abrahante J.E."/>
            <person name="Garbe J."/>
        </authorList>
    </citation>
    <scope>NUCLEOTIDE SEQUENCE</scope>
    <source>
        <strain evidence="1">Duluth1</strain>
        <tissue evidence="1">Whole animal</tissue>
    </source>
</reference>